<evidence type="ECO:0000313" key="2">
    <source>
        <dbReference type="EMBL" id="KAB1220313.1"/>
    </source>
</evidence>
<comment type="caution">
    <text evidence="2">The sequence shown here is derived from an EMBL/GenBank/DDBJ whole genome shotgun (WGS) entry which is preliminary data.</text>
</comment>
<dbReference type="EMBL" id="RXIC02000021">
    <property type="protein sequence ID" value="KAB1220313.1"/>
    <property type="molecule type" value="Genomic_DNA"/>
</dbReference>
<feature type="region of interest" description="Disordered" evidence="1">
    <location>
        <begin position="61"/>
        <end position="132"/>
    </location>
</feature>
<dbReference type="OrthoDB" id="1728115at2759"/>
<reference evidence="2 3" key="1">
    <citation type="journal article" date="2019" name="Plant Biotechnol. J.">
        <title>The red bayberry genome and genetic basis of sex determination.</title>
        <authorList>
            <person name="Jia H.M."/>
            <person name="Jia H.J."/>
            <person name="Cai Q.L."/>
            <person name="Wang Y."/>
            <person name="Zhao H.B."/>
            <person name="Yang W.F."/>
            <person name="Wang G.Y."/>
            <person name="Li Y.H."/>
            <person name="Zhan D.L."/>
            <person name="Shen Y.T."/>
            <person name="Niu Q.F."/>
            <person name="Chang L."/>
            <person name="Qiu J."/>
            <person name="Zhao L."/>
            <person name="Xie H.B."/>
            <person name="Fu W.Y."/>
            <person name="Jin J."/>
            <person name="Li X.W."/>
            <person name="Jiao Y."/>
            <person name="Zhou C.C."/>
            <person name="Tu T."/>
            <person name="Chai C.Y."/>
            <person name="Gao J.L."/>
            <person name="Fan L.J."/>
            <person name="van de Weg E."/>
            <person name="Wang J.Y."/>
            <person name="Gao Z.S."/>
        </authorList>
    </citation>
    <scope>NUCLEOTIDE SEQUENCE [LARGE SCALE GENOMIC DNA]</scope>
    <source>
        <tissue evidence="2">Leaves</tissue>
    </source>
</reference>
<name>A0A6A1W5Z9_9ROSI</name>
<dbReference type="AlphaFoldDB" id="A0A6A1W5Z9"/>
<dbReference type="Proteomes" id="UP000516437">
    <property type="component" value="Chromosome 3"/>
</dbReference>
<keyword evidence="3" id="KW-1185">Reference proteome</keyword>
<evidence type="ECO:0000256" key="1">
    <source>
        <dbReference type="SAM" id="MobiDB-lite"/>
    </source>
</evidence>
<feature type="compositionally biased region" description="Basic and acidic residues" evidence="1">
    <location>
        <begin position="110"/>
        <end position="129"/>
    </location>
</feature>
<organism evidence="2 3">
    <name type="scientific">Morella rubra</name>
    <name type="common">Chinese bayberry</name>
    <dbReference type="NCBI Taxonomy" id="262757"/>
    <lineage>
        <taxon>Eukaryota</taxon>
        <taxon>Viridiplantae</taxon>
        <taxon>Streptophyta</taxon>
        <taxon>Embryophyta</taxon>
        <taxon>Tracheophyta</taxon>
        <taxon>Spermatophyta</taxon>
        <taxon>Magnoliopsida</taxon>
        <taxon>eudicotyledons</taxon>
        <taxon>Gunneridae</taxon>
        <taxon>Pentapetalae</taxon>
        <taxon>rosids</taxon>
        <taxon>fabids</taxon>
        <taxon>Fagales</taxon>
        <taxon>Myricaceae</taxon>
        <taxon>Morella</taxon>
    </lineage>
</organism>
<feature type="compositionally biased region" description="Basic and acidic residues" evidence="1">
    <location>
        <begin position="73"/>
        <end position="83"/>
    </location>
</feature>
<gene>
    <name evidence="2" type="ORF">CJ030_MR3G019059</name>
</gene>
<accession>A0A6A1W5Z9</accession>
<proteinExistence type="predicted"/>
<protein>
    <submittedName>
        <fullName evidence="2">Uncharacterized protein</fullName>
    </submittedName>
</protein>
<evidence type="ECO:0000313" key="3">
    <source>
        <dbReference type="Proteomes" id="UP000516437"/>
    </source>
</evidence>
<sequence length="179" mass="19377">MNKSKGTEEVNEQGAIETKVETQDIGHLLGKTKNRKQRMPYILTLVAQKVINRRPLGQNWSGIKKSQGGKVRTCTEIDQEKKVASSSVKPFKMNKSKGTEEVNEQGAIETKVETQDHRSPAGQDKEPKTENVTVVHLTRDEGRSSVGGSAMAGTATAAANTIRSAKEAIFGGGKDDGKK</sequence>